<dbReference type="SUPFAM" id="SSF63446">
    <property type="entry name" value="Type I dockerin domain"/>
    <property type="match status" value="1"/>
</dbReference>
<dbReference type="InterPro" id="IPR002105">
    <property type="entry name" value="Dockerin_1_rpt"/>
</dbReference>
<dbReference type="Gene3D" id="1.10.1330.10">
    <property type="entry name" value="Dockerin domain"/>
    <property type="match status" value="1"/>
</dbReference>
<organism evidence="2 3">
    <name type="scientific">Acetivibrio clariflavus (strain DSM 19732 / NBRC 101661 / EBR45)</name>
    <name type="common">Clostridium clariflavum</name>
    <dbReference type="NCBI Taxonomy" id="720554"/>
    <lineage>
        <taxon>Bacteria</taxon>
        <taxon>Bacillati</taxon>
        <taxon>Bacillota</taxon>
        <taxon>Clostridia</taxon>
        <taxon>Eubacteriales</taxon>
        <taxon>Oscillospiraceae</taxon>
        <taxon>Acetivibrio</taxon>
    </lineage>
</organism>
<dbReference type="PROSITE" id="PS51766">
    <property type="entry name" value="DOCKERIN"/>
    <property type="match status" value="1"/>
</dbReference>
<dbReference type="GO" id="GO:0004553">
    <property type="term" value="F:hydrolase activity, hydrolyzing O-glycosyl compounds"/>
    <property type="evidence" value="ECO:0007669"/>
    <property type="project" value="InterPro"/>
</dbReference>
<dbReference type="InterPro" id="IPR016134">
    <property type="entry name" value="Dockerin_dom"/>
</dbReference>
<accession>G8M2B0</accession>
<dbReference type="InterPro" id="IPR018247">
    <property type="entry name" value="EF_Hand_1_Ca_BS"/>
</dbReference>
<evidence type="ECO:0000313" key="2">
    <source>
        <dbReference type="EMBL" id="AEV69269.1"/>
    </source>
</evidence>
<dbReference type="STRING" id="720554.Clocl_2712"/>
<dbReference type="EMBL" id="CP003065">
    <property type="protein sequence ID" value="AEV69269.1"/>
    <property type="molecule type" value="Genomic_DNA"/>
</dbReference>
<feature type="domain" description="Dockerin" evidence="1">
    <location>
        <begin position="78"/>
        <end position="144"/>
    </location>
</feature>
<reference evidence="3" key="1">
    <citation type="submission" date="2011-12" db="EMBL/GenBank/DDBJ databases">
        <title>Complete sequence of Clostridium clariflavum DSM 19732.</title>
        <authorList>
            <consortium name="US DOE Joint Genome Institute"/>
            <person name="Lucas S."/>
            <person name="Han J."/>
            <person name="Lapidus A."/>
            <person name="Cheng J.-F."/>
            <person name="Goodwin L."/>
            <person name="Pitluck S."/>
            <person name="Peters L."/>
            <person name="Teshima H."/>
            <person name="Detter J.C."/>
            <person name="Han C."/>
            <person name="Tapia R."/>
            <person name="Land M."/>
            <person name="Hauser L."/>
            <person name="Kyrpides N."/>
            <person name="Ivanova N."/>
            <person name="Pagani I."/>
            <person name="Kitzmiller T."/>
            <person name="Lynd L."/>
            <person name="Izquierdo J."/>
            <person name="Woyke T."/>
        </authorList>
    </citation>
    <scope>NUCLEOTIDE SEQUENCE [LARGE SCALE GENOMIC DNA]</scope>
    <source>
        <strain evidence="3">DSM 19732 / NBRC 101661 / EBR45</strain>
    </source>
</reference>
<dbReference type="Pfam" id="PF00404">
    <property type="entry name" value="Dockerin_1"/>
    <property type="match status" value="1"/>
</dbReference>
<protein>
    <submittedName>
        <fullName evidence="2">Dockerin-like protein</fullName>
    </submittedName>
</protein>
<dbReference type="InterPro" id="IPR036439">
    <property type="entry name" value="Dockerin_dom_sf"/>
</dbReference>
<dbReference type="KEGG" id="ccl:Clocl_2712"/>
<evidence type="ECO:0000313" key="3">
    <source>
        <dbReference type="Proteomes" id="UP000005435"/>
    </source>
</evidence>
<dbReference type="HOGENOM" id="CLU_1793098_0_0_9"/>
<proteinExistence type="predicted"/>
<gene>
    <name evidence="2" type="ordered locus">Clocl_2712</name>
</gene>
<dbReference type="CDD" id="cd14256">
    <property type="entry name" value="Dockerin_I"/>
    <property type="match status" value="1"/>
</dbReference>
<evidence type="ECO:0000259" key="1">
    <source>
        <dbReference type="PROSITE" id="PS51766"/>
    </source>
</evidence>
<dbReference type="GO" id="GO:0000272">
    <property type="term" value="P:polysaccharide catabolic process"/>
    <property type="evidence" value="ECO:0007669"/>
    <property type="project" value="InterPro"/>
</dbReference>
<sequence>MVSFNKVIEKVKEIIIKIQCSNDLQQIKWQEGKSRGHILGKFTMSNNFAKIYTKIYTSKVKTSNTNTTKQEVTISMKSKVIKGDINGDGVFNSIDLALMKMYLTGSIKFTEEQFEAADVDNSGEVNSIDYAIMKQVLLGYRPGF</sequence>
<dbReference type="PROSITE" id="PS00018">
    <property type="entry name" value="EF_HAND_1"/>
    <property type="match status" value="1"/>
</dbReference>
<keyword evidence="3" id="KW-1185">Reference proteome</keyword>
<reference evidence="2 3" key="2">
    <citation type="journal article" date="2012" name="Stand. Genomic Sci.">
        <title>Complete Genome Sequence of Clostridium clariflavum DSM 19732.</title>
        <authorList>
            <person name="Izquierdo J.A."/>
            <person name="Goodwin L."/>
            <person name="Davenport K.W."/>
            <person name="Teshima H."/>
            <person name="Bruce D."/>
            <person name="Detter C."/>
            <person name="Tapia R."/>
            <person name="Han S."/>
            <person name="Land M."/>
            <person name="Hauser L."/>
            <person name="Jeffries C.D."/>
            <person name="Han J."/>
            <person name="Pitluck S."/>
            <person name="Nolan M."/>
            <person name="Chen A."/>
            <person name="Huntemann M."/>
            <person name="Mavromatis K."/>
            <person name="Mikhailova N."/>
            <person name="Liolios K."/>
            <person name="Woyke T."/>
            <person name="Lynd L.R."/>
        </authorList>
    </citation>
    <scope>NUCLEOTIDE SEQUENCE [LARGE SCALE GENOMIC DNA]</scope>
    <source>
        <strain evidence="3">DSM 19732 / NBRC 101661 / EBR45</strain>
    </source>
</reference>
<dbReference type="Proteomes" id="UP000005435">
    <property type="component" value="Chromosome"/>
</dbReference>
<dbReference type="AlphaFoldDB" id="G8M2B0"/>
<name>G8M2B0_ACECE</name>